<evidence type="ECO:0000256" key="2">
    <source>
        <dbReference type="SAM" id="SignalP"/>
    </source>
</evidence>
<evidence type="ECO:0000313" key="3">
    <source>
        <dbReference type="EMBL" id="CAF1107330.1"/>
    </source>
</evidence>
<accession>A0A814PKN1</accession>
<sequence>MKLFFLVFLLFEMKNYSFTRLNDFCLIDKDIFYTPYSNTIIIKNISKISSLELVNNSCTKKITSLNRFIISNQNLLKTKNELKSLLDYNLNKLTNSEPYIALLHINGFQIEQETIFNFSNRPKQVNLIIGYSDFKFYFNNNLVKSCSQLVNFTTSSFMNQLSYSVLKIERSLNTLKLCPLIFENTFINVLSVSYFFETFYLKKNLNFESIDSTIGNNLNISIKRLDLSHVFNLNLNENLMNKYIFKELNTLIIAGDINSIQIDIFKHFTKLKYLVFDGQNFRNLIHKTGIDWIKSLNYNLTKINRHNYSLIYENEEKIIYINLKYVFFDYTFNYYDNDLIPLYNVNKTFPDEDFCLYIKFPFDQIVHLAISEHEYGKADDPYVSCTAFWLTYRLNMYFLYTDSIQNSKNNFESLKKQSGIYDSIKKCEFEKRLSLCEFKEKQNINLEKTPAFIESYSYFIMEIFDFVLIPFACFIGLVLNSLAILIVEKSRFKKDDKKYILFYYIKIYSISNCLICLILCFRLLYDWPFTYRTGK</sequence>
<evidence type="ECO:0000256" key="1">
    <source>
        <dbReference type="SAM" id="Phobius"/>
    </source>
</evidence>
<keyword evidence="4" id="KW-1185">Reference proteome</keyword>
<evidence type="ECO:0000313" key="4">
    <source>
        <dbReference type="Proteomes" id="UP000663879"/>
    </source>
</evidence>
<name>A0A814PKN1_9BILA</name>
<proteinExistence type="predicted"/>
<feature type="non-terminal residue" evidence="3">
    <location>
        <position position="535"/>
    </location>
</feature>
<feature type="transmembrane region" description="Helical" evidence="1">
    <location>
        <begin position="466"/>
        <end position="487"/>
    </location>
</feature>
<comment type="caution">
    <text evidence="3">The sequence shown here is derived from an EMBL/GenBank/DDBJ whole genome shotgun (WGS) entry which is preliminary data.</text>
</comment>
<reference evidence="3" key="1">
    <citation type="submission" date="2021-02" db="EMBL/GenBank/DDBJ databases">
        <authorList>
            <person name="Nowell W R."/>
        </authorList>
    </citation>
    <scope>NUCLEOTIDE SEQUENCE</scope>
    <source>
        <strain evidence="3">Ploen Becks lab</strain>
    </source>
</reference>
<feature type="transmembrane region" description="Helical" evidence="1">
    <location>
        <begin position="499"/>
        <end position="525"/>
    </location>
</feature>
<feature type="chain" id="PRO_5032392880" evidence="2">
    <location>
        <begin position="20"/>
        <end position="535"/>
    </location>
</feature>
<gene>
    <name evidence="3" type="ORF">OXX778_LOCUS21455</name>
</gene>
<keyword evidence="2" id="KW-0732">Signal</keyword>
<dbReference type="Proteomes" id="UP000663879">
    <property type="component" value="Unassembled WGS sequence"/>
</dbReference>
<feature type="signal peptide" evidence="2">
    <location>
        <begin position="1"/>
        <end position="19"/>
    </location>
</feature>
<dbReference type="EMBL" id="CAJNOC010007939">
    <property type="protein sequence ID" value="CAF1107330.1"/>
    <property type="molecule type" value="Genomic_DNA"/>
</dbReference>
<keyword evidence="1" id="KW-0472">Membrane</keyword>
<keyword evidence="1" id="KW-0812">Transmembrane</keyword>
<keyword evidence="1" id="KW-1133">Transmembrane helix</keyword>
<organism evidence="3 4">
    <name type="scientific">Brachionus calyciflorus</name>
    <dbReference type="NCBI Taxonomy" id="104777"/>
    <lineage>
        <taxon>Eukaryota</taxon>
        <taxon>Metazoa</taxon>
        <taxon>Spiralia</taxon>
        <taxon>Gnathifera</taxon>
        <taxon>Rotifera</taxon>
        <taxon>Eurotatoria</taxon>
        <taxon>Monogononta</taxon>
        <taxon>Pseudotrocha</taxon>
        <taxon>Ploima</taxon>
        <taxon>Brachionidae</taxon>
        <taxon>Brachionus</taxon>
    </lineage>
</organism>
<protein>
    <submittedName>
        <fullName evidence="3">Uncharacterized protein</fullName>
    </submittedName>
</protein>
<dbReference type="AlphaFoldDB" id="A0A814PKN1"/>